<feature type="active site" description="Nucleophile and sulfur donor" evidence="1">
    <location>
        <position position="174"/>
    </location>
</feature>
<dbReference type="Pfam" id="PF02540">
    <property type="entry name" value="NAD_synthase"/>
    <property type="match status" value="1"/>
</dbReference>
<dbReference type="NCBIfam" id="TIGR00268">
    <property type="entry name" value="ATP-dependent sacrificial sulfur transferase LarE"/>
    <property type="match status" value="1"/>
</dbReference>
<dbReference type="InterPro" id="IPR052188">
    <property type="entry name" value="Ni-pincer_cofactor_biosynth"/>
</dbReference>
<dbReference type="EMBL" id="DPBP01000047">
    <property type="protein sequence ID" value="HCE18585.1"/>
    <property type="molecule type" value="Genomic_DNA"/>
</dbReference>
<dbReference type="GO" id="GO:0016783">
    <property type="term" value="F:sulfurtransferase activity"/>
    <property type="evidence" value="ECO:0007669"/>
    <property type="project" value="InterPro"/>
</dbReference>
<dbReference type="Gene3D" id="3.40.50.620">
    <property type="entry name" value="HUPs"/>
    <property type="match status" value="1"/>
</dbReference>
<dbReference type="InterPro" id="IPR005232">
    <property type="entry name" value="LarE"/>
</dbReference>
<dbReference type="AlphaFoldDB" id="A0A3D1JK15"/>
<evidence type="ECO:0000256" key="1">
    <source>
        <dbReference type="PIRSR" id="PIRSR006661-1"/>
    </source>
</evidence>
<comment type="caution">
    <text evidence="3">The sequence shown here is derived from an EMBL/GenBank/DDBJ whole genome shotgun (WGS) entry which is preliminary data.</text>
</comment>
<dbReference type="SUPFAM" id="SSF52402">
    <property type="entry name" value="Adenine nucleotide alpha hydrolases-like"/>
    <property type="match status" value="1"/>
</dbReference>
<evidence type="ECO:0000313" key="3">
    <source>
        <dbReference type="EMBL" id="HCE18585.1"/>
    </source>
</evidence>
<gene>
    <name evidence="3" type="primary">larE</name>
    <name evidence="3" type="ORF">DEQ80_12070</name>
</gene>
<dbReference type="InterPro" id="IPR022310">
    <property type="entry name" value="NAD/GMP_synthase"/>
</dbReference>
<dbReference type="RefSeq" id="WP_062194710.1">
    <property type="nucleotide sequence ID" value="NZ_DF967965.1"/>
</dbReference>
<evidence type="ECO:0000259" key="2">
    <source>
        <dbReference type="Pfam" id="PF02540"/>
    </source>
</evidence>
<dbReference type="STRING" id="229919.GCA_001050195_02654"/>
<organism evidence="3 4">
    <name type="scientific">Anaerolinea thermolimosa</name>
    <dbReference type="NCBI Taxonomy" id="229919"/>
    <lineage>
        <taxon>Bacteria</taxon>
        <taxon>Bacillati</taxon>
        <taxon>Chloroflexota</taxon>
        <taxon>Anaerolineae</taxon>
        <taxon>Anaerolineales</taxon>
        <taxon>Anaerolineaceae</taxon>
        <taxon>Anaerolinea</taxon>
    </lineage>
</organism>
<dbReference type="PANTHER" id="PTHR43169">
    <property type="entry name" value="EXSB FAMILY PROTEIN"/>
    <property type="match status" value="1"/>
</dbReference>
<keyword evidence="3" id="KW-0808">Transferase</keyword>
<dbReference type="Proteomes" id="UP000264141">
    <property type="component" value="Unassembled WGS sequence"/>
</dbReference>
<dbReference type="CDD" id="cd01990">
    <property type="entry name" value="LarE-like"/>
    <property type="match status" value="1"/>
</dbReference>
<feature type="domain" description="NAD/GMP synthase" evidence="2">
    <location>
        <begin position="15"/>
        <end position="79"/>
    </location>
</feature>
<evidence type="ECO:0000313" key="4">
    <source>
        <dbReference type="Proteomes" id="UP000264141"/>
    </source>
</evidence>
<dbReference type="InterPro" id="IPR014729">
    <property type="entry name" value="Rossmann-like_a/b/a_fold"/>
</dbReference>
<dbReference type="PANTHER" id="PTHR43169:SF2">
    <property type="entry name" value="NAD_GMP SYNTHASE DOMAIN-CONTAINING PROTEIN"/>
    <property type="match status" value="1"/>
</dbReference>
<protein>
    <submittedName>
        <fullName evidence="3">ATP-dependent sacrificial sulfur transferase LarE</fullName>
    </submittedName>
</protein>
<proteinExistence type="predicted"/>
<dbReference type="GO" id="GO:0006163">
    <property type="term" value="P:purine nucleotide metabolic process"/>
    <property type="evidence" value="ECO:0007669"/>
    <property type="project" value="UniProtKB-ARBA"/>
</dbReference>
<sequence>MPHEKLQRLHTLLQGMGSVIVAFSGGVDSTLVAKVAYDALGDRAVAVTAVSASLAESERTETIELAHWIGIRHVLVESHEIEDERYRSNTPLRCYWCKHELAAILTAYARTHGYAHILDGSNLDDTRDVRPGRKAMKEAHFRSPLIEAGLTKADVREVSRLLGLPNWDKPAMACLASRIPYGTQVNRENLRQVELAEAFLRNLGARQVRVRHHGSLARIEVDPEEIPLILSHRLTISDHLREIGFTHTALDLAGYRQGSLNQALTVIPSPAEAAA</sequence>
<accession>A0A3D1JK15</accession>
<dbReference type="PIRSF" id="PIRSF006661">
    <property type="entry name" value="PP-lp_UCP006661"/>
    <property type="match status" value="1"/>
</dbReference>
<name>A0A3D1JK15_9CHLR</name>
<reference evidence="3 4" key="1">
    <citation type="journal article" date="2018" name="Nat. Biotechnol.">
        <title>A standardized bacterial taxonomy based on genome phylogeny substantially revises the tree of life.</title>
        <authorList>
            <person name="Parks D.H."/>
            <person name="Chuvochina M."/>
            <person name="Waite D.W."/>
            <person name="Rinke C."/>
            <person name="Skarshewski A."/>
            <person name="Chaumeil P.A."/>
            <person name="Hugenholtz P."/>
        </authorList>
    </citation>
    <scope>NUCLEOTIDE SEQUENCE [LARGE SCALE GENOMIC DNA]</scope>
    <source>
        <strain evidence="3">UBA8781</strain>
    </source>
</reference>
<dbReference type="OrthoDB" id="9776919at2"/>